<sequence length="406" mass="45877">MPRSASAGQTVVPKQWCDYYKAGELMFHELQPTGLGYFTSQFERAAAVNNPMNKNGWRKPSVYYGTLAKYEEKWYRWSYTSSTTLSCSNSYQTPIPMLMGLSSFPALCSNDLSRARNKALLELKDQTVNLSLAFKERQQTVDLITDAAKNVYRSFKSIKQILRSPRRLRALHTRLKGKWKDSPESWLLYRYGIVPTMLDVYGASEALEKRDNGTYDRYMVTVRGKSTTVLRPKLLSRTVGAYGRYYPVLNTVVDRWQLAGKYGARVRYDAALTNSSYLRLSEVGVTNPVEVVWEMLTLSFVADWFLSIGDWCAALDATVPFTFIGGSETTFVDWSGETRVINPVISKRSDSGPSRYKRFMRTAVSSFPSANPFVLKQNPINLTRLADALALLASFAKSKALPSGRL</sequence>
<evidence type="ECO:0000313" key="9">
    <source>
        <dbReference type="Proteomes" id="UP000677105"/>
    </source>
</evidence>
<protein>
    <submittedName>
        <fullName evidence="8">Maturation protein</fullName>
    </submittedName>
</protein>
<evidence type="ECO:0000256" key="6">
    <source>
        <dbReference type="ARBA" id="ARBA00023296"/>
    </source>
</evidence>
<dbReference type="Pfam" id="PF03863">
    <property type="entry name" value="Phage_mat-A"/>
    <property type="match status" value="1"/>
</dbReference>
<organism evidence="8 9">
    <name type="scientific">ssRNA phage SRR6960799_12</name>
    <dbReference type="NCBI Taxonomy" id="2786568"/>
    <lineage>
        <taxon>Viruses</taxon>
        <taxon>Riboviria</taxon>
        <taxon>Orthornavirae</taxon>
        <taxon>Lenarviricota</taxon>
        <taxon>Leviviricetes</taxon>
        <taxon>Norzivirales</taxon>
        <taxon>Fiersviridae</taxon>
        <taxon>Kihryuvirus</taxon>
        <taxon>Kihryuvirus limihabitans</taxon>
    </lineage>
</organism>
<reference evidence="8" key="1">
    <citation type="submission" date="2020-09" db="EMBL/GenBank/DDBJ databases">
        <title>Leviviricetes taxonomy.</title>
        <authorList>
            <person name="Stockdale S.R."/>
            <person name="Callanan J."/>
            <person name="Adriaenssens E.M."/>
            <person name="Kuhn J.H."/>
            <person name="Rumnieks J."/>
            <person name="Shkoporov A."/>
            <person name="Draper L.A."/>
            <person name="Ross P."/>
            <person name="Hill C."/>
        </authorList>
    </citation>
    <scope>NUCLEOTIDE SEQUENCE</scope>
</reference>
<evidence type="ECO:0000313" key="8">
    <source>
        <dbReference type="EMBL" id="DAD52293.1"/>
    </source>
</evidence>
<dbReference type="GO" id="GO:0044423">
    <property type="term" value="C:virion component"/>
    <property type="evidence" value="ECO:0007669"/>
    <property type="project" value="UniProtKB-KW"/>
</dbReference>
<dbReference type="InterPro" id="IPR005563">
    <property type="entry name" value="A_protein"/>
</dbReference>
<dbReference type="Proteomes" id="UP000677105">
    <property type="component" value="Segment"/>
</dbReference>
<keyword evidence="5" id="KW-1175">Viral attachment to host cell pilus</keyword>
<keyword evidence="3" id="KW-1161">Viral attachment to host cell</keyword>
<proteinExistence type="inferred from homology"/>
<evidence type="ECO:0000256" key="1">
    <source>
        <dbReference type="ARBA" id="ARBA00004328"/>
    </source>
</evidence>
<dbReference type="GO" id="GO:0039666">
    <property type="term" value="P:virion attachment to host cell pilus"/>
    <property type="evidence" value="ECO:0007669"/>
    <property type="project" value="UniProtKB-KW"/>
</dbReference>
<evidence type="ECO:0000256" key="3">
    <source>
        <dbReference type="ARBA" id="ARBA00022804"/>
    </source>
</evidence>
<dbReference type="KEGG" id="vg:80398474"/>
<evidence type="ECO:0000256" key="2">
    <source>
        <dbReference type="ARBA" id="ARBA00022581"/>
    </source>
</evidence>
<evidence type="ECO:0000256" key="4">
    <source>
        <dbReference type="ARBA" id="ARBA00022844"/>
    </source>
</evidence>
<comment type="similarity">
    <text evidence="7">Belongs to the Leviviricetes maturation protein family.</text>
</comment>
<dbReference type="EMBL" id="BK014061">
    <property type="protein sequence ID" value="DAD52293.1"/>
    <property type="molecule type" value="Genomic_RNA"/>
</dbReference>
<keyword evidence="2" id="KW-0945">Host-virus interaction</keyword>
<evidence type="ECO:0000256" key="5">
    <source>
        <dbReference type="ARBA" id="ARBA00023104"/>
    </source>
</evidence>
<name>A0A8S5L4N1_9VIRU</name>
<dbReference type="RefSeq" id="YP_010769451.1">
    <property type="nucleotide sequence ID" value="NC_073979.1"/>
</dbReference>
<keyword evidence="9" id="KW-1185">Reference proteome</keyword>
<comment type="subcellular location">
    <subcellularLocation>
        <location evidence="1">Virion</location>
    </subcellularLocation>
</comment>
<evidence type="ECO:0000256" key="7">
    <source>
        <dbReference type="ARBA" id="ARBA00035110"/>
    </source>
</evidence>
<keyword evidence="6" id="KW-1160">Virus entry into host cell</keyword>
<accession>A0A8S5L4N1</accession>
<keyword evidence="4" id="KW-0946">Virion</keyword>
<dbReference type="GeneID" id="80398474"/>
<gene>
    <name evidence="8" type="primary">SRR6960799_12_1</name>
</gene>